<protein>
    <submittedName>
        <fullName evidence="2">Uncharacterized protein</fullName>
    </submittedName>
</protein>
<name>A0A857J8T9_9BURK</name>
<dbReference type="EMBL" id="CP047650">
    <property type="protein sequence ID" value="QHJ00385.1"/>
    <property type="molecule type" value="Genomic_DNA"/>
</dbReference>
<gene>
    <name evidence="2" type="ORF">GT347_21830</name>
</gene>
<proteinExistence type="predicted"/>
<sequence>MNTPHPIALLQTLRDDGSRHRAWINGFPADWLPSARAGSGGRAAGLETPMEGYAAIHPWFLRAGRNELRIEYRGAPEGALDYRVASIDYEAGQDLGTVFPEQELLRLQSTAADPASASGHTASGGFAWDHAAGRSWDGAPPIADTPARRESLQAAVQRFWSALDALAGLPPDAEPASRLAAESRAAIHEFIEASESRGRPFTLVEELIGIAATLQLAGDQPPELFLKARDDAFEAARRKGPQDDAPSPHPPVARRADGTLPPRLSLRTLASFDGLSMERFADGRLARLADRGGDPAIQFVSNYSDGNRGAPHPLRFLCDLWWRLDAQQQWQLAAIYPTQAARQVLPNPWPQRLFELQPY</sequence>
<organism evidence="2 3">
    <name type="scientific">Xylophilus rhododendri</name>
    <dbReference type="NCBI Taxonomy" id="2697032"/>
    <lineage>
        <taxon>Bacteria</taxon>
        <taxon>Pseudomonadati</taxon>
        <taxon>Pseudomonadota</taxon>
        <taxon>Betaproteobacteria</taxon>
        <taxon>Burkholderiales</taxon>
        <taxon>Xylophilus</taxon>
    </lineage>
</organism>
<evidence type="ECO:0000313" key="2">
    <source>
        <dbReference type="EMBL" id="QHJ00385.1"/>
    </source>
</evidence>
<dbReference type="RefSeq" id="WP_160554195.1">
    <property type="nucleotide sequence ID" value="NZ_CP047650.1"/>
</dbReference>
<dbReference type="Proteomes" id="UP000464787">
    <property type="component" value="Chromosome"/>
</dbReference>
<keyword evidence="3" id="KW-1185">Reference proteome</keyword>
<dbReference type="AlphaFoldDB" id="A0A857J8T9"/>
<evidence type="ECO:0000313" key="3">
    <source>
        <dbReference type="Proteomes" id="UP000464787"/>
    </source>
</evidence>
<feature type="region of interest" description="Disordered" evidence="1">
    <location>
        <begin position="235"/>
        <end position="260"/>
    </location>
</feature>
<accession>A0A857J8T9</accession>
<dbReference type="KEGG" id="xyk:GT347_21830"/>
<reference evidence="2 3" key="1">
    <citation type="submission" date="2020-01" db="EMBL/GenBank/DDBJ databases">
        <title>Genome sequencing of strain KACC 21265.</title>
        <authorList>
            <person name="Heo J."/>
            <person name="Kim S.-J."/>
            <person name="Kim J.-S."/>
            <person name="Hong S.-B."/>
            <person name="Kwon S.-W."/>
        </authorList>
    </citation>
    <scope>NUCLEOTIDE SEQUENCE [LARGE SCALE GENOMIC DNA]</scope>
    <source>
        <strain evidence="2 3">KACC 21265</strain>
    </source>
</reference>
<evidence type="ECO:0000256" key="1">
    <source>
        <dbReference type="SAM" id="MobiDB-lite"/>
    </source>
</evidence>